<dbReference type="InterPro" id="IPR015943">
    <property type="entry name" value="WD40/YVTN_repeat-like_dom_sf"/>
</dbReference>
<dbReference type="EC" id="2.7.11.1" evidence="6"/>
<dbReference type="InterPro" id="IPR001680">
    <property type="entry name" value="WD40_rpt"/>
</dbReference>
<dbReference type="PANTHER" id="PTHR19879:SF9">
    <property type="entry name" value="TRANSCRIPTION INITIATION FACTOR TFIID SUBUNIT 5"/>
    <property type="match status" value="1"/>
</dbReference>
<dbReference type="CDD" id="cd14014">
    <property type="entry name" value="STKc_PknB_like"/>
    <property type="match status" value="1"/>
</dbReference>
<reference evidence="6 7" key="1">
    <citation type="submission" date="2019-03" db="EMBL/GenBank/DDBJ databases">
        <title>Deep-cultivation of Planctomycetes and their phenomic and genomic characterization uncovers novel biology.</title>
        <authorList>
            <person name="Wiegand S."/>
            <person name="Jogler M."/>
            <person name="Boedeker C."/>
            <person name="Pinto D."/>
            <person name="Vollmers J."/>
            <person name="Rivas-Marin E."/>
            <person name="Kohn T."/>
            <person name="Peeters S.H."/>
            <person name="Heuer A."/>
            <person name="Rast P."/>
            <person name="Oberbeckmann S."/>
            <person name="Bunk B."/>
            <person name="Jeske O."/>
            <person name="Meyerdierks A."/>
            <person name="Storesund J.E."/>
            <person name="Kallscheuer N."/>
            <person name="Luecker S."/>
            <person name="Lage O.M."/>
            <person name="Pohl T."/>
            <person name="Merkel B.J."/>
            <person name="Hornburger P."/>
            <person name="Mueller R.-W."/>
            <person name="Bruemmer F."/>
            <person name="Labrenz M."/>
            <person name="Spormann A.M."/>
            <person name="Op den Camp H."/>
            <person name="Overmann J."/>
            <person name="Amann R."/>
            <person name="Jetten M.S.M."/>
            <person name="Mascher T."/>
            <person name="Medema M.H."/>
            <person name="Devos D.P."/>
            <person name="Kaster A.-K."/>
            <person name="Ovreas L."/>
            <person name="Rohde M."/>
            <person name="Galperin M.Y."/>
            <person name="Jogler C."/>
        </authorList>
    </citation>
    <scope>NUCLEOTIDE SEQUENCE [LARGE SCALE GENOMIC DNA]</scope>
    <source>
        <strain evidence="6 7">Enr13</strain>
    </source>
</reference>
<dbReference type="Proteomes" id="UP000319004">
    <property type="component" value="Chromosome"/>
</dbReference>
<dbReference type="KEGG" id="snep:Enr13x_55550"/>
<feature type="repeat" description="WD" evidence="3">
    <location>
        <begin position="1095"/>
        <end position="1136"/>
    </location>
</feature>
<dbReference type="PROSITE" id="PS50294">
    <property type="entry name" value="WD_REPEATS_REGION"/>
    <property type="match status" value="3"/>
</dbReference>
<dbReference type="PROSITE" id="PS50011">
    <property type="entry name" value="PROTEIN_KINASE_DOM"/>
    <property type="match status" value="1"/>
</dbReference>
<feature type="compositionally biased region" description="Gly residues" evidence="4">
    <location>
        <begin position="1586"/>
        <end position="1595"/>
    </location>
</feature>
<feature type="domain" description="Protein kinase" evidence="5">
    <location>
        <begin position="182"/>
        <end position="450"/>
    </location>
</feature>
<dbReference type="GO" id="GO:0005524">
    <property type="term" value="F:ATP binding"/>
    <property type="evidence" value="ECO:0007669"/>
    <property type="project" value="InterPro"/>
</dbReference>
<dbReference type="PROSITE" id="PS00678">
    <property type="entry name" value="WD_REPEATS_1"/>
    <property type="match status" value="2"/>
</dbReference>
<accession>A0A518HXT8</accession>
<name>A0A518HXT8_9BACT</name>
<dbReference type="PANTHER" id="PTHR19879">
    <property type="entry name" value="TRANSCRIPTION INITIATION FACTOR TFIID"/>
    <property type="match status" value="1"/>
</dbReference>
<dbReference type="GO" id="GO:0004674">
    <property type="term" value="F:protein serine/threonine kinase activity"/>
    <property type="evidence" value="ECO:0007669"/>
    <property type="project" value="UniProtKB-EC"/>
</dbReference>
<dbReference type="Pfam" id="PF13385">
    <property type="entry name" value="Laminin_G_3"/>
    <property type="match status" value="2"/>
</dbReference>
<dbReference type="InterPro" id="IPR013320">
    <property type="entry name" value="ConA-like_dom_sf"/>
</dbReference>
<feature type="region of interest" description="Disordered" evidence="4">
    <location>
        <begin position="1132"/>
        <end position="1151"/>
    </location>
</feature>
<keyword evidence="6" id="KW-0808">Transferase</keyword>
<dbReference type="InterPro" id="IPR036322">
    <property type="entry name" value="WD40_repeat_dom_sf"/>
</dbReference>
<proteinExistence type="predicted"/>
<keyword evidence="1 3" id="KW-0853">WD repeat</keyword>
<feature type="region of interest" description="Disordered" evidence="4">
    <location>
        <begin position="138"/>
        <end position="175"/>
    </location>
</feature>
<evidence type="ECO:0000256" key="3">
    <source>
        <dbReference type="PROSITE-ProRule" id="PRU00221"/>
    </source>
</evidence>
<dbReference type="PROSITE" id="PS00108">
    <property type="entry name" value="PROTEIN_KINASE_ST"/>
    <property type="match status" value="1"/>
</dbReference>
<dbReference type="Gene3D" id="1.10.510.10">
    <property type="entry name" value="Transferase(Phosphotransferase) domain 1"/>
    <property type="match status" value="1"/>
</dbReference>
<dbReference type="OrthoDB" id="500858at2"/>
<dbReference type="Gene3D" id="2.60.120.200">
    <property type="match status" value="2"/>
</dbReference>
<keyword evidence="7" id="KW-1185">Reference proteome</keyword>
<dbReference type="PRINTS" id="PR00320">
    <property type="entry name" value="GPROTEINBRPT"/>
</dbReference>
<feature type="region of interest" description="Disordered" evidence="4">
    <location>
        <begin position="1565"/>
        <end position="1595"/>
    </location>
</feature>
<dbReference type="Pfam" id="PF00069">
    <property type="entry name" value="Pkinase"/>
    <property type="match status" value="1"/>
</dbReference>
<dbReference type="InterPro" id="IPR011009">
    <property type="entry name" value="Kinase-like_dom_sf"/>
</dbReference>
<feature type="repeat" description="WD" evidence="3">
    <location>
        <begin position="929"/>
        <end position="970"/>
    </location>
</feature>
<dbReference type="SUPFAM" id="SSF56112">
    <property type="entry name" value="Protein kinase-like (PK-like)"/>
    <property type="match status" value="1"/>
</dbReference>
<dbReference type="InterPro" id="IPR000719">
    <property type="entry name" value="Prot_kinase_dom"/>
</dbReference>
<keyword evidence="2" id="KW-0677">Repeat</keyword>
<dbReference type="PROSITE" id="PS50082">
    <property type="entry name" value="WD_REPEATS_2"/>
    <property type="match status" value="4"/>
</dbReference>
<dbReference type="InterPro" id="IPR008271">
    <property type="entry name" value="Ser/Thr_kinase_AS"/>
</dbReference>
<dbReference type="RefSeq" id="WP_145389946.1">
    <property type="nucleotide sequence ID" value="NZ_CP037423.1"/>
</dbReference>
<evidence type="ECO:0000256" key="4">
    <source>
        <dbReference type="SAM" id="MobiDB-lite"/>
    </source>
</evidence>
<evidence type="ECO:0000313" key="6">
    <source>
        <dbReference type="EMBL" id="QDV45676.1"/>
    </source>
</evidence>
<evidence type="ECO:0000256" key="2">
    <source>
        <dbReference type="ARBA" id="ARBA00022737"/>
    </source>
</evidence>
<dbReference type="InterPro" id="IPR019775">
    <property type="entry name" value="WD40_repeat_CS"/>
</dbReference>
<protein>
    <submittedName>
        <fullName evidence="6">Serine/threonine-protein kinase PrkC</fullName>
        <ecNumber evidence="6">2.7.11.1</ecNumber>
    </submittedName>
</protein>
<evidence type="ECO:0000256" key="1">
    <source>
        <dbReference type="ARBA" id="ARBA00022574"/>
    </source>
</evidence>
<keyword evidence="6" id="KW-0418">Kinase</keyword>
<dbReference type="SMART" id="SM00320">
    <property type="entry name" value="WD40"/>
    <property type="match status" value="7"/>
</dbReference>
<organism evidence="6 7">
    <name type="scientific">Stieleria neptunia</name>
    <dbReference type="NCBI Taxonomy" id="2527979"/>
    <lineage>
        <taxon>Bacteria</taxon>
        <taxon>Pseudomonadati</taxon>
        <taxon>Planctomycetota</taxon>
        <taxon>Planctomycetia</taxon>
        <taxon>Pirellulales</taxon>
        <taxon>Pirellulaceae</taxon>
        <taxon>Stieleria</taxon>
    </lineage>
</organism>
<dbReference type="InterPro" id="IPR020472">
    <property type="entry name" value="WD40_PAC1"/>
</dbReference>
<sequence length="1595" mass="176306">MKFELDPAAGLSNAERSSFDSFILDFEARWSPDAFEPFARRLVALRGRLAESLLCEMVLIDIERQWDHGIAVRVEDYLIAYPEITGEDSGPPDSVQLGFVVAEIEARADTGNALTRGEILARFPNLAEKLEPLLQSRGQADTRVIENGDTSRSPSADDDDGSHRGRPQIRKSPPLPYEFGRYRVIRRIADGGMGAVYLASDTSLYDRQVALKVPHFLADSQEDLECKTRFFAEARAASRLDKHPHLCSIYEIGQIDGIDYISMMYVEGETLETRLQKRGRLDQRKSAALVIKVAEAIHYAHQRGIIHRDLKLANIMLNSLGEPMVMDFGLARLVGETESTRLTRHGALIGTPTYMSPEQVRADPDDIHAATDIYSLGVVLYHLLTGRLPFQGSLGTIMSGVLRDAPVPPSRHLPSLDPELETICLTMMSKRAEDRYASMEEVSGRLGQWLQREPTREVDCSASSRSFPLRIGLVASALSVLLLVVLSVVLIVRTQHGEVRFEIEPSEIAVIIDGNRFNLEDLRQPQQLHSGPHELAIEIGGTPVPLDRDFSIETVEFQGRAKLAVEIDGASVTADQFDVTRGEEHVMRVALIEMTSAETSSQTKPVQPVAPSAASPQHTLQTALEFNGVDSYVSIPSFRYDGSFPITVEALVTPLGNVVDGHLVSNTQRSGFSLVTQKDQWMFYFRDLEAYRHAQTPRSEQGRPVHLAGVYDGHEVCLFMDGHAMHRVKVQYEHRPSAQHLFLGAGNNKINEPEAFFSGLIHFVRLSKGARYGADFQVPSRIESDADTLALYDFNEQAGDVLFDRSGNGHDGKIHNARWVRNEVAAPPALNQRSLIHRWTTAEHDDRVRAVAVSPDQSLLASGSYDGTVGIWDAKTGQLKRRISVMPKKVIDLAIAPDGRSLAVCGWDDQVQLLNMETGQKLSTFRVPTSLRKSAITGVRFSPQGDRLVSGGWDGKVIVWDIASGRKINGFHYPHGRVHCIAVSEDAGLIAAAGDRTIQIWNAAKRKALVNLKGHCNTVMALAFSHDGTELLSASQDGSIRRWDTRDGSLKHAWWNVEPLVDVQWLRDNKTVVSKDQSGRVRFWNASTGQRLGETTTHLGQLGTIALLNDDAQLATCGDKGQVKLWDVAEPPAAENHANQPRPSGPEGSDNRVLYCDGVSSHLRVPEFRYDGTHPITIETWLRLPTLESNPTDARPGVISQNDGRGLNLLLMERGFFQSGAAGCGNVIADCVAATDRWTHVAFTYDHPTLQLFVDGRLQSKRSAKAPFRPGDKDFIVAADPTTATGVSRHLRALFDEVRFSKVVRYRDPFIPPTRHETDADTILLYHFDDLSIDRAHDATGNGFDAEIHRARVVPDGDLPPGFDRDEGLRLDSNRRDNRFSEAFGAVAGHTPTAVKDYDNAYRSSDGENSNRWHAAGHLNIQTNGGSKAWNALSVQRGLLEVTARSVSEGSSWMVNLTNVRLRRGIRILVRADGKIVYGPSLFQFSPRFPDRLLTEIPADSTKQFHALGIAVHQRAFQVFWDGAAISDRIDLDFDLAPSAVALGNHGSGHTAFNEVRYWRPFDARETADGPGQASRHDKGSRSPDGGMGETGMAE</sequence>
<dbReference type="SUPFAM" id="SSF50978">
    <property type="entry name" value="WD40 repeat-like"/>
    <property type="match status" value="1"/>
</dbReference>
<dbReference type="EMBL" id="CP037423">
    <property type="protein sequence ID" value="QDV45676.1"/>
    <property type="molecule type" value="Genomic_DNA"/>
</dbReference>
<dbReference type="SUPFAM" id="SSF49899">
    <property type="entry name" value="Concanavalin A-like lectins/glucanases"/>
    <property type="match status" value="2"/>
</dbReference>
<feature type="repeat" description="WD" evidence="3">
    <location>
        <begin position="841"/>
        <end position="882"/>
    </location>
</feature>
<evidence type="ECO:0000313" key="7">
    <source>
        <dbReference type="Proteomes" id="UP000319004"/>
    </source>
</evidence>
<dbReference type="Gene3D" id="2.130.10.10">
    <property type="entry name" value="YVTN repeat-like/Quinoprotein amine dehydrogenase"/>
    <property type="match status" value="2"/>
</dbReference>
<dbReference type="Gene3D" id="3.30.200.20">
    <property type="entry name" value="Phosphorylase Kinase, domain 1"/>
    <property type="match status" value="1"/>
</dbReference>
<evidence type="ECO:0000259" key="5">
    <source>
        <dbReference type="PROSITE" id="PS50011"/>
    </source>
</evidence>
<dbReference type="Pfam" id="PF00400">
    <property type="entry name" value="WD40"/>
    <property type="match status" value="4"/>
</dbReference>
<gene>
    <name evidence="6" type="primary">prkC_29</name>
    <name evidence="6" type="ORF">Enr13x_55550</name>
</gene>
<feature type="repeat" description="WD" evidence="3">
    <location>
        <begin position="1012"/>
        <end position="1053"/>
    </location>
</feature>
<dbReference type="SMART" id="SM00220">
    <property type="entry name" value="S_TKc"/>
    <property type="match status" value="1"/>
</dbReference>
<dbReference type="CDD" id="cd00200">
    <property type="entry name" value="WD40"/>
    <property type="match status" value="1"/>
</dbReference>